<dbReference type="EMBL" id="CP089982">
    <property type="protein sequence ID" value="WXA98660.1"/>
    <property type="molecule type" value="Genomic_DNA"/>
</dbReference>
<dbReference type="PANTHER" id="PTHR46091:SF3">
    <property type="entry name" value="AMINE OXIDASE DOMAIN-CONTAINING PROTEIN"/>
    <property type="match status" value="1"/>
</dbReference>
<dbReference type="InterPro" id="IPR052206">
    <property type="entry name" value="Retinol_saturase"/>
</dbReference>
<dbReference type="Pfam" id="PF13450">
    <property type="entry name" value="NAD_binding_8"/>
    <property type="match status" value="1"/>
</dbReference>
<dbReference type="PRINTS" id="PR00419">
    <property type="entry name" value="ADXRDTASE"/>
</dbReference>
<dbReference type="RefSeq" id="WP_394849274.1">
    <property type="nucleotide sequence ID" value="NZ_CP089982.1"/>
</dbReference>
<evidence type="ECO:0000256" key="1">
    <source>
        <dbReference type="ARBA" id="ARBA00022630"/>
    </source>
</evidence>
<keyword evidence="4" id="KW-0521">NADP</keyword>
<keyword evidence="1" id="KW-0285">Flavoprotein</keyword>
<protein>
    <submittedName>
        <fullName evidence="6">NAD(P)/FAD-dependent oxidoreductase</fullName>
    </submittedName>
</protein>
<dbReference type="Gene3D" id="3.50.50.60">
    <property type="entry name" value="FAD/NAD(P)-binding domain"/>
    <property type="match status" value="2"/>
</dbReference>
<dbReference type="PANTHER" id="PTHR46091">
    <property type="entry name" value="BLR7054 PROTEIN"/>
    <property type="match status" value="1"/>
</dbReference>
<accession>A0ABZ2KNK3</accession>
<evidence type="ECO:0000256" key="4">
    <source>
        <dbReference type="ARBA" id="ARBA00022857"/>
    </source>
</evidence>
<evidence type="ECO:0000313" key="6">
    <source>
        <dbReference type="EMBL" id="WXA98660.1"/>
    </source>
</evidence>
<keyword evidence="3" id="KW-0274">FAD</keyword>
<evidence type="ECO:0000313" key="7">
    <source>
        <dbReference type="Proteomes" id="UP001379533"/>
    </source>
</evidence>
<dbReference type="Proteomes" id="UP001379533">
    <property type="component" value="Chromosome"/>
</dbReference>
<keyword evidence="2" id="KW-0732">Signal</keyword>
<name>A0ABZ2KNK3_9BACT</name>
<evidence type="ECO:0000256" key="3">
    <source>
        <dbReference type="ARBA" id="ARBA00022827"/>
    </source>
</evidence>
<reference evidence="6 7" key="1">
    <citation type="submission" date="2021-12" db="EMBL/GenBank/DDBJ databases">
        <title>Discovery of the Pendulisporaceae a myxobacterial family with distinct sporulation behavior and unique specialized metabolism.</title>
        <authorList>
            <person name="Garcia R."/>
            <person name="Popoff A."/>
            <person name="Bader C.D."/>
            <person name="Loehr J."/>
            <person name="Walesch S."/>
            <person name="Walt C."/>
            <person name="Boldt J."/>
            <person name="Bunk B."/>
            <person name="Haeckl F.J.F.P.J."/>
            <person name="Gunesch A.P."/>
            <person name="Birkelbach J."/>
            <person name="Nuebel U."/>
            <person name="Pietschmann T."/>
            <person name="Bach T."/>
            <person name="Mueller R."/>
        </authorList>
    </citation>
    <scope>NUCLEOTIDE SEQUENCE [LARGE SCALE GENOMIC DNA]</scope>
    <source>
        <strain evidence="6 7">MSr12523</strain>
    </source>
</reference>
<gene>
    <name evidence="6" type="ORF">LZC95_17735</name>
</gene>
<evidence type="ECO:0000256" key="5">
    <source>
        <dbReference type="ARBA" id="ARBA00023027"/>
    </source>
</evidence>
<dbReference type="SUPFAM" id="SSF51905">
    <property type="entry name" value="FAD/NAD(P)-binding domain"/>
    <property type="match status" value="1"/>
</dbReference>
<dbReference type="InterPro" id="IPR036188">
    <property type="entry name" value="FAD/NAD-bd_sf"/>
</dbReference>
<organism evidence="6 7">
    <name type="scientific">Pendulispora brunnea</name>
    <dbReference type="NCBI Taxonomy" id="2905690"/>
    <lineage>
        <taxon>Bacteria</taxon>
        <taxon>Pseudomonadati</taxon>
        <taxon>Myxococcota</taxon>
        <taxon>Myxococcia</taxon>
        <taxon>Myxococcales</taxon>
        <taxon>Sorangiineae</taxon>
        <taxon>Pendulisporaceae</taxon>
        <taxon>Pendulispora</taxon>
    </lineage>
</organism>
<sequence length="514" mass="56524">MTNYDAIVIGSGIGGLGTAALLARHGKKVLVLERHYVAGGLTHTFRRRQFEWDVGVHYLGQVHDPEHPLRRAFDYVTGGKLEWAQMGAVYDCMIFDDARFDFRTGAETLKSDLAEAFPGEARAIASYFEAVRRAARSAERFFLQRIVPRWLGWLLHPVLGLPFQRYAGRTTLSMLRSWTQNERLIGVLTGQWGNYGLPPERSSFGMHALVADYYLEGASYPVGGASRLASTIVPIIEASQGEVRTSTPVANILVRDGRAIGVRTEDGEEILAPCIVSNAGVETTLRKLLPATPPTHAGEAFPAHSTGHIALYLGLSGTASELGLGASNLWVHAGYDHDATARAFQRDPQAPFPLVYINSPSAKDPDWERRHPGISTLVAIVPASFAPFARWIGTRWAKRGREYEDYKAWLAERLLAIVCRELPGVKGRIRHQELSTPLSTMHFTGQAAMYGFEHSPERFRARWLRPASPTPGLFFVGQDVVTVGVGASLMSGVLASSVILRRNVLGDVLRGETT</sequence>
<evidence type="ECO:0000256" key="2">
    <source>
        <dbReference type="ARBA" id="ARBA00022729"/>
    </source>
</evidence>
<keyword evidence="5" id="KW-0520">NAD</keyword>
<keyword evidence="7" id="KW-1185">Reference proteome</keyword>
<proteinExistence type="predicted"/>